<protein>
    <submittedName>
        <fullName evidence="2">NADPH-dependent ferric siderophore reductase, contains FAD-binding and SIP domains</fullName>
    </submittedName>
</protein>
<dbReference type="Gene3D" id="3.40.50.80">
    <property type="entry name" value="Nucleotide-binding domain of ferredoxin-NADP reductase (FNR) module"/>
    <property type="match status" value="1"/>
</dbReference>
<proteinExistence type="predicted"/>
<dbReference type="InterPro" id="IPR007037">
    <property type="entry name" value="SIP_rossman_dom"/>
</dbReference>
<dbReference type="Gene3D" id="2.40.30.10">
    <property type="entry name" value="Translation factors"/>
    <property type="match status" value="1"/>
</dbReference>
<dbReference type="Proteomes" id="UP000198802">
    <property type="component" value="Unassembled WGS sequence"/>
</dbReference>
<sequence length="284" mass="29619">MPSLREAIRSRSADRAGRLLDCSVEVESVAEVSPSFRRVTVVGAGLAAYTDPTPADAFRLFPPGAGDDDGDDGPGLSRAFTVRSFDPDTRRLTFDVHSHGTGLVARWLDDLAGGDVAGIIGMRIEFVVGSQVGGALPELTILAADVCGLPAVAAIVAALPPEQRAAIVISGAAPADRELLPDRPGDDVRWVPAGRLTDGVRALPRPRGGALAWVAGEAGEVRAIRRVLLTDLGVARDDLRAAAYWKAGVTSDDVDAQAAQRYDDAVAAGRDVSDPDVLEDLALG</sequence>
<dbReference type="AlphaFoldDB" id="A0A0S4R006"/>
<evidence type="ECO:0000313" key="3">
    <source>
        <dbReference type="Proteomes" id="UP000198802"/>
    </source>
</evidence>
<dbReference type="CDD" id="cd06193">
    <property type="entry name" value="siderophore_interacting"/>
    <property type="match status" value="1"/>
</dbReference>
<keyword evidence="3" id="KW-1185">Reference proteome</keyword>
<dbReference type="PANTHER" id="PTHR30157">
    <property type="entry name" value="FERRIC REDUCTASE, NADPH-DEPENDENT"/>
    <property type="match status" value="1"/>
</dbReference>
<dbReference type="InterPro" id="IPR039261">
    <property type="entry name" value="FNR_nucleotide-bd"/>
</dbReference>
<name>A0A0S4R006_9ACTN</name>
<dbReference type="InterPro" id="IPR013113">
    <property type="entry name" value="SIP_FAD-bd"/>
</dbReference>
<dbReference type="Pfam" id="PF08021">
    <property type="entry name" value="FAD_binding_9"/>
    <property type="match status" value="1"/>
</dbReference>
<feature type="domain" description="FAD-binding FR-type" evidence="1">
    <location>
        <begin position="19"/>
        <end position="137"/>
    </location>
</feature>
<dbReference type="EMBL" id="FAOZ01000065">
    <property type="protein sequence ID" value="CUU61227.1"/>
    <property type="molecule type" value="Genomic_DNA"/>
</dbReference>
<dbReference type="InterPro" id="IPR039374">
    <property type="entry name" value="SIP_fam"/>
</dbReference>
<dbReference type="Pfam" id="PF04954">
    <property type="entry name" value="SIP"/>
    <property type="match status" value="1"/>
</dbReference>
<dbReference type="SUPFAM" id="SSF63380">
    <property type="entry name" value="Riboflavin synthase domain-like"/>
    <property type="match status" value="1"/>
</dbReference>
<organism evidence="2 3">
    <name type="scientific">Parafrankia irregularis</name>
    <dbReference type="NCBI Taxonomy" id="795642"/>
    <lineage>
        <taxon>Bacteria</taxon>
        <taxon>Bacillati</taxon>
        <taxon>Actinomycetota</taxon>
        <taxon>Actinomycetes</taxon>
        <taxon>Frankiales</taxon>
        <taxon>Frankiaceae</taxon>
        <taxon>Parafrankia</taxon>
    </lineage>
</organism>
<evidence type="ECO:0000313" key="2">
    <source>
        <dbReference type="EMBL" id="CUU61227.1"/>
    </source>
</evidence>
<dbReference type="RefSeq" id="WP_091287358.1">
    <property type="nucleotide sequence ID" value="NZ_FAOZ01000065.1"/>
</dbReference>
<dbReference type="InterPro" id="IPR017938">
    <property type="entry name" value="Riboflavin_synthase-like_b-brl"/>
</dbReference>
<accession>A0A0S4R006</accession>
<reference evidence="3" key="1">
    <citation type="submission" date="2015-11" db="EMBL/GenBank/DDBJ databases">
        <authorList>
            <person name="Varghese N."/>
        </authorList>
    </citation>
    <scope>NUCLEOTIDE SEQUENCE [LARGE SCALE GENOMIC DNA]</scope>
    <source>
        <strain evidence="3">DSM 45899</strain>
    </source>
</reference>
<dbReference type="PANTHER" id="PTHR30157:SF0">
    <property type="entry name" value="NADPH-DEPENDENT FERRIC-CHELATE REDUCTASE"/>
    <property type="match status" value="1"/>
</dbReference>
<dbReference type="PROSITE" id="PS51384">
    <property type="entry name" value="FAD_FR"/>
    <property type="match status" value="1"/>
</dbReference>
<dbReference type="GO" id="GO:0016491">
    <property type="term" value="F:oxidoreductase activity"/>
    <property type="evidence" value="ECO:0007669"/>
    <property type="project" value="InterPro"/>
</dbReference>
<dbReference type="InterPro" id="IPR017927">
    <property type="entry name" value="FAD-bd_FR_type"/>
</dbReference>
<evidence type="ECO:0000259" key="1">
    <source>
        <dbReference type="PROSITE" id="PS51384"/>
    </source>
</evidence>
<gene>
    <name evidence="2" type="ORF">Ga0074812_1654</name>
</gene>